<dbReference type="PANTHER" id="PTHR32098">
    <property type="entry name" value="LYCOPENE BETA/EPSILON CYCLASE PROTEIN"/>
    <property type="match status" value="1"/>
</dbReference>
<gene>
    <name evidence="3" type="ORF">XM38_038090</name>
</gene>
<dbReference type="InterPro" id="IPR036188">
    <property type="entry name" value="FAD/NAD-bd_sf"/>
</dbReference>
<keyword evidence="2" id="KW-0812">Transmembrane</keyword>
<dbReference type="AlphaFoldDB" id="A0A1Z3HRA0"/>
<keyword evidence="4" id="KW-1185">Reference proteome</keyword>
<feature type="compositionally biased region" description="Acidic residues" evidence="1">
    <location>
        <begin position="184"/>
        <end position="200"/>
    </location>
</feature>
<feature type="compositionally biased region" description="Pro residues" evidence="1">
    <location>
        <begin position="696"/>
        <end position="717"/>
    </location>
</feature>
<dbReference type="EMBL" id="CP021983">
    <property type="protein sequence ID" value="ASC72849.1"/>
    <property type="molecule type" value="Genomic_DNA"/>
</dbReference>
<name>A0A1Z3HRA0_9CYAN</name>
<dbReference type="Gene3D" id="3.50.50.60">
    <property type="entry name" value="FAD/NAD(P)-binding domain"/>
    <property type="match status" value="1"/>
</dbReference>
<feature type="transmembrane region" description="Helical" evidence="2">
    <location>
        <begin position="638"/>
        <end position="658"/>
    </location>
</feature>
<proteinExistence type="predicted"/>
<keyword evidence="2" id="KW-0472">Membrane</keyword>
<accession>A0A1Z3HRA0</accession>
<keyword evidence="2" id="KW-1133">Transmembrane helix</keyword>
<evidence type="ECO:0000256" key="1">
    <source>
        <dbReference type="SAM" id="MobiDB-lite"/>
    </source>
</evidence>
<reference evidence="3 4" key="1">
    <citation type="journal article" date="2016" name="Biochim. Biophys. Acta">
        <title>Characterization of red-shifted phycobilisomes isolated from the chlorophyll f-containing cyanobacterium Halomicronema hongdechloris.</title>
        <authorList>
            <person name="Li Y."/>
            <person name="Lin Y."/>
            <person name="Garvey C.J."/>
            <person name="Birch D."/>
            <person name="Corkery R.W."/>
            <person name="Loughlin P.C."/>
            <person name="Scheer H."/>
            <person name="Willows R.D."/>
            <person name="Chen M."/>
        </authorList>
    </citation>
    <scope>NUCLEOTIDE SEQUENCE [LARGE SCALE GENOMIC DNA]</scope>
    <source>
        <strain evidence="3 4">C2206</strain>
    </source>
</reference>
<dbReference type="Proteomes" id="UP000191901">
    <property type="component" value="Chromosome"/>
</dbReference>
<evidence type="ECO:0008006" key="5">
    <source>
        <dbReference type="Google" id="ProtNLM"/>
    </source>
</evidence>
<protein>
    <recommendedName>
        <fullName evidence="5">Flavin-dependent dehydrogenase</fullName>
    </recommendedName>
</protein>
<evidence type="ECO:0000313" key="3">
    <source>
        <dbReference type="EMBL" id="ASC72849.1"/>
    </source>
</evidence>
<dbReference type="KEGG" id="hhg:XM38_038090"/>
<feature type="region of interest" description="Disordered" evidence="1">
    <location>
        <begin position="172"/>
        <end position="200"/>
    </location>
</feature>
<feature type="region of interest" description="Disordered" evidence="1">
    <location>
        <begin position="696"/>
        <end position="736"/>
    </location>
</feature>
<organism evidence="3 4">
    <name type="scientific">Halomicronema hongdechloris C2206</name>
    <dbReference type="NCBI Taxonomy" id="1641165"/>
    <lineage>
        <taxon>Bacteria</taxon>
        <taxon>Bacillati</taxon>
        <taxon>Cyanobacteriota</taxon>
        <taxon>Cyanophyceae</taxon>
        <taxon>Nodosilineales</taxon>
        <taxon>Nodosilineaceae</taxon>
        <taxon>Halomicronema</taxon>
    </lineage>
</organism>
<dbReference type="SUPFAM" id="SSF51905">
    <property type="entry name" value="FAD/NAD(P)-binding domain"/>
    <property type="match status" value="1"/>
</dbReference>
<sequence length="736" mass="82344">MMCMQEVLYLEVPTPNTNAVKGWLQETFTPGHGQKIVTTDGIRIEPDPSTSSVATTGLPRALAIVTWSAQRTTYLKAFRWQTPLSRETALLEQLNRQIRQHFPLTPPQLPEIDLSQQTIFKALAPHYPKTVAYFQRMPNGEADLSQVYSREKRWRDCVSTLSQPAKVIFRQGDPAAPSRRLSASDEDSSPSDAPGPDDTEDHYDLIVIGGVLGVIQAAAMALLGHRVLVIERHAFGQLNREWNLSRSEGQTLIDLGLFSQEELAGLILQEYDGGHIKCLDVNIPPLTRAPVLQTTGVLNVALDTAALIRQCGAKLRAAGGTILDNTEFRWAEIDDDQATVYVQPKGSEAYQARRGRVLVDAMGINSPIAWQLNRERTVNSVCPMVGARISGGIPETVWDPHYSDLISSHGDISRGRQLLWELLPGSERELTIYLFHYHPVNPDNPGSLLALYEDFFHLLPDYRRCDPDKLTWRKPTFGYVPGYFSQSPKERAIAWDRIVAIGDTACLHSPLLLTGLSSLVRHLPRLSALLHTALSHDLVKARHLRQIRAFQSNTAVTWLLAKGMMVPPGRQLPPARVNAVLNGFFTSLAQEKPEVVERFLQDGWGWLEFNRVLLKAGYQNPSMLKWIWGLAKADLGRWVLAYLSFTLHAIVGVLFGWLPRWVAWSRAWWETLTPSGWFWLQAQSYKLTYGLGKPPPVETTLQLPPPPPLPKKQPPKPVPRDNATDTGAPNGVVPKR</sequence>
<evidence type="ECO:0000256" key="2">
    <source>
        <dbReference type="SAM" id="Phobius"/>
    </source>
</evidence>
<dbReference type="PANTHER" id="PTHR32098:SF5">
    <property type="entry name" value="LYCOPENE BETA_EPSILON CYCLASE PROTEIN"/>
    <property type="match status" value="1"/>
</dbReference>
<evidence type="ECO:0000313" key="4">
    <source>
        <dbReference type="Proteomes" id="UP000191901"/>
    </source>
</evidence>